<evidence type="ECO:0000256" key="7">
    <source>
        <dbReference type="RuleBase" id="RU000587"/>
    </source>
</evidence>
<dbReference type="InterPro" id="IPR035090">
    <property type="entry name" value="Pyridoxal_P_attach_site"/>
</dbReference>
<dbReference type="Gene3D" id="3.40.50.2000">
    <property type="entry name" value="Glycogen Phosphorylase B"/>
    <property type="match status" value="2"/>
</dbReference>
<evidence type="ECO:0000256" key="4">
    <source>
        <dbReference type="ARBA" id="ARBA00022679"/>
    </source>
</evidence>
<dbReference type="Pfam" id="PF00343">
    <property type="entry name" value="Phosphorylase"/>
    <property type="match status" value="1"/>
</dbReference>
<sequence>VNGVAAIHTDLVKRDLFPEFVEYYKSSGQAEKFVNMTNGVTQRRWVYCANRPLAKLFTSWLGSDSWIKKFDMISGIGYHIDDKEKQEQWRLAKRSNKVVLANWVKRQCGVELNVDTMLFDIQVKRIHEYKRQFLNCLYCIHRYLHLKQMSPAERMHCQPRACLIGGKAAPGYHVAKSIIKLCNSVADVVNNDPDVADYFKMVFLPNYNVSNAQIIIPASDISQHISTAGTEASGTSNMKFVMNGGLIIGTFDGANVEICEECGADSMFIFGAHEDRVEKIREEIRNGYNPIDGRLMEIFEYIRGGSLCRNDAEAQENFNELIDRLILCGNGHCGDYYLLIHDFPDYCRAQDLVDMEYRNKTQWVRRSMKAASCMGKFSSDRTIHEYANFIWKLETAVRPDPRLQPMRGNGDLLDKLKYEEGKNDGANLLIHSSSNARGNMRHSKNYHKV</sequence>
<evidence type="ECO:0000313" key="9">
    <source>
        <dbReference type="Proteomes" id="UP000823046"/>
    </source>
</evidence>
<dbReference type="InterPro" id="IPR000811">
    <property type="entry name" value="Glyco_trans_35"/>
</dbReference>
<dbReference type="EC" id="2.4.1.1" evidence="7"/>
<evidence type="ECO:0000256" key="3">
    <source>
        <dbReference type="ARBA" id="ARBA00022676"/>
    </source>
</evidence>
<dbReference type="PANTHER" id="PTHR11468:SF3">
    <property type="entry name" value="GLYCOGEN PHOSPHORYLASE, LIVER FORM"/>
    <property type="match status" value="1"/>
</dbReference>
<evidence type="ECO:0000256" key="1">
    <source>
        <dbReference type="ARBA" id="ARBA00001933"/>
    </source>
</evidence>
<organism evidence="8 9">
    <name type="scientific">Cardiosporidium cionae</name>
    <dbReference type="NCBI Taxonomy" id="476202"/>
    <lineage>
        <taxon>Eukaryota</taxon>
        <taxon>Sar</taxon>
        <taxon>Alveolata</taxon>
        <taxon>Apicomplexa</taxon>
        <taxon>Aconoidasida</taxon>
        <taxon>Nephromycida</taxon>
        <taxon>Cardiosporidium</taxon>
    </lineage>
</organism>
<comment type="caution">
    <text evidence="8">The sequence shown here is derived from an EMBL/GenBank/DDBJ whole genome shotgun (WGS) entry which is preliminary data.</text>
</comment>
<comment type="cofactor">
    <cofactor evidence="1 7">
        <name>pyridoxal 5'-phosphate</name>
        <dbReference type="ChEBI" id="CHEBI:597326"/>
    </cofactor>
</comment>
<dbReference type="Proteomes" id="UP000823046">
    <property type="component" value="Unassembled WGS sequence"/>
</dbReference>
<keyword evidence="3 7" id="KW-0328">Glycosyltransferase</keyword>
<keyword evidence="4 7" id="KW-0808">Transferase</keyword>
<name>A0ABQ7J497_9APIC</name>
<comment type="catalytic activity">
    <reaction evidence="7">
        <text>[(1-&gt;4)-alpha-D-glucosyl](n) + phosphate = [(1-&gt;4)-alpha-D-glucosyl](n-1) + alpha-D-glucose 1-phosphate</text>
        <dbReference type="Rhea" id="RHEA:41732"/>
        <dbReference type="Rhea" id="RHEA-COMP:9584"/>
        <dbReference type="Rhea" id="RHEA-COMP:9586"/>
        <dbReference type="ChEBI" id="CHEBI:15444"/>
        <dbReference type="ChEBI" id="CHEBI:43474"/>
        <dbReference type="ChEBI" id="CHEBI:58601"/>
        <dbReference type="EC" id="2.4.1.1"/>
    </reaction>
</comment>
<dbReference type="SUPFAM" id="SSF53756">
    <property type="entry name" value="UDP-Glycosyltransferase/glycogen phosphorylase"/>
    <property type="match status" value="1"/>
</dbReference>
<comment type="similarity">
    <text evidence="2 7">Belongs to the glycogen phosphorylase family.</text>
</comment>
<evidence type="ECO:0000256" key="5">
    <source>
        <dbReference type="ARBA" id="ARBA00022898"/>
    </source>
</evidence>
<reference evidence="8 9" key="1">
    <citation type="journal article" date="2020" name="bioRxiv">
        <title>Metabolic contributions of an alphaproteobacterial endosymbiont in the apicomplexan Cardiosporidium cionae.</title>
        <authorList>
            <person name="Hunter E.S."/>
            <person name="Paight C.J."/>
            <person name="Lane C.E."/>
        </authorList>
    </citation>
    <scope>NUCLEOTIDE SEQUENCE [LARGE SCALE GENOMIC DNA]</scope>
    <source>
        <strain evidence="8">ESH_2018</strain>
    </source>
</reference>
<evidence type="ECO:0000256" key="6">
    <source>
        <dbReference type="ARBA" id="ARBA00023277"/>
    </source>
</evidence>
<proteinExistence type="inferred from homology"/>
<feature type="non-terminal residue" evidence="8">
    <location>
        <position position="1"/>
    </location>
</feature>
<comment type="function">
    <text evidence="7">Allosteric enzyme that catalyzes the rate-limiting step in glycogen catabolism, the phosphorolytic cleavage of glycogen to produce glucose-1-phosphate, and plays a central role in maintaining cellular and organismal glucose homeostasis.</text>
</comment>
<evidence type="ECO:0000256" key="2">
    <source>
        <dbReference type="ARBA" id="ARBA00006047"/>
    </source>
</evidence>
<keyword evidence="5 7" id="KW-0663">Pyridoxal phosphate</keyword>
<gene>
    <name evidence="8" type="ORF">IE077_003099</name>
</gene>
<keyword evidence="9" id="KW-1185">Reference proteome</keyword>
<dbReference type="PANTHER" id="PTHR11468">
    <property type="entry name" value="GLYCOGEN PHOSPHORYLASE"/>
    <property type="match status" value="1"/>
</dbReference>
<accession>A0ABQ7J497</accession>
<evidence type="ECO:0000313" key="8">
    <source>
        <dbReference type="EMBL" id="KAF8817889.1"/>
    </source>
</evidence>
<keyword evidence="6 7" id="KW-0119">Carbohydrate metabolism</keyword>
<dbReference type="PROSITE" id="PS00102">
    <property type="entry name" value="PHOSPHORYLASE"/>
    <property type="match status" value="1"/>
</dbReference>
<protein>
    <recommendedName>
        <fullName evidence="7">Alpha-1,4 glucan phosphorylase</fullName>
        <ecNumber evidence="7">2.4.1.1</ecNumber>
    </recommendedName>
</protein>
<dbReference type="EMBL" id="JADAQX010001271">
    <property type="protein sequence ID" value="KAF8817889.1"/>
    <property type="molecule type" value="Genomic_DNA"/>
</dbReference>